<evidence type="ECO:0000313" key="2">
    <source>
        <dbReference type="EMBL" id="GIX70127.1"/>
    </source>
</evidence>
<proteinExistence type="predicted"/>
<name>A0AAV4MD80_9ARAC</name>
<dbReference type="EMBL" id="BPLQ01000337">
    <property type="protein sequence ID" value="GIX70127.1"/>
    <property type="molecule type" value="Genomic_DNA"/>
</dbReference>
<feature type="region of interest" description="Disordered" evidence="1">
    <location>
        <begin position="53"/>
        <end position="81"/>
    </location>
</feature>
<gene>
    <name evidence="2" type="ORF">CDAR_312611</name>
</gene>
<evidence type="ECO:0000256" key="1">
    <source>
        <dbReference type="SAM" id="MobiDB-lite"/>
    </source>
</evidence>
<sequence>MGQSEVSIRDLTIQPNSINFRKPFIKPWNKTSLNWTLFSDKLQGTLIYTDGSKMNNRSSRSRSHDGAFRAGNRPTQVHGGRSGPHLYLGGVAVVIRSFCFERPRAGRNHNSYPTDDVFRMPPGGASLSSITLLMRPGAEVLF</sequence>
<keyword evidence="3" id="KW-1185">Reference proteome</keyword>
<dbReference type="AlphaFoldDB" id="A0AAV4MD80"/>
<dbReference type="Proteomes" id="UP001054837">
    <property type="component" value="Unassembled WGS sequence"/>
</dbReference>
<comment type="caution">
    <text evidence="2">The sequence shown here is derived from an EMBL/GenBank/DDBJ whole genome shotgun (WGS) entry which is preliminary data.</text>
</comment>
<evidence type="ECO:0000313" key="3">
    <source>
        <dbReference type="Proteomes" id="UP001054837"/>
    </source>
</evidence>
<reference evidence="2 3" key="1">
    <citation type="submission" date="2021-06" db="EMBL/GenBank/DDBJ databases">
        <title>Caerostris darwini draft genome.</title>
        <authorList>
            <person name="Kono N."/>
            <person name="Arakawa K."/>
        </authorList>
    </citation>
    <scope>NUCLEOTIDE SEQUENCE [LARGE SCALE GENOMIC DNA]</scope>
</reference>
<organism evidence="2 3">
    <name type="scientific">Caerostris darwini</name>
    <dbReference type="NCBI Taxonomy" id="1538125"/>
    <lineage>
        <taxon>Eukaryota</taxon>
        <taxon>Metazoa</taxon>
        <taxon>Ecdysozoa</taxon>
        <taxon>Arthropoda</taxon>
        <taxon>Chelicerata</taxon>
        <taxon>Arachnida</taxon>
        <taxon>Araneae</taxon>
        <taxon>Araneomorphae</taxon>
        <taxon>Entelegynae</taxon>
        <taxon>Araneoidea</taxon>
        <taxon>Araneidae</taxon>
        <taxon>Caerostris</taxon>
    </lineage>
</organism>
<accession>A0AAV4MD80</accession>
<protein>
    <submittedName>
        <fullName evidence="2">Uncharacterized protein</fullName>
    </submittedName>
</protein>